<protein>
    <recommendedName>
        <fullName evidence="1">F-box domain-containing protein</fullName>
    </recommendedName>
</protein>
<dbReference type="Pfam" id="PF12937">
    <property type="entry name" value="F-box-like"/>
    <property type="match status" value="1"/>
</dbReference>
<comment type="caution">
    <text evidence="2">The sequence shown here is derived from an EMBL/GenBank/DDBJ whole genome shotgun (WGS) entry which is preliminary data.</text>
</comment>
<dbReference type="SMART" id="SM00256">
    <property type="entry name" value="FBOX"/>
    <property type="match status" value="1"/>
</dbReference>
<dbReference type="InterPro" id="IPR001810">
    <property type="entry name" value="F-box_dom"/>
</dbReference>
<keyword evidence="3" id="KW-1185">Reference proteome</keyword>
<dbReference type="SUPFAM" id="SSF81383">
    <property type="entry name" value="F-box domain"/>
    <property type="match status" value="1"/>
</dbReference>
<organism evidence="2 3">
    <name type="scientific">Mortierella isabellina</name>
    <name type="common">Filamentous fungus</name>
    <name type="synonym">Umbelopsis isabellina</name>
    <dbReference type="NCBI Taxonomy" id="91625"/>
    <lineage>
        <taxon>Eukaryota</taxon>
        <taxon>Fungi</taxon>
        <taxon>Fungi incertae sedis</taxon>
        <taxon>Mucoromycota</taxon>
        <taxon>Mucoromycotina</taxon>
        <taxon>Umbelopsidomycetes</taxon>
        <taxon>Umbelopsidales</taxon>
        <taxon>Umbelopsidaceae</taxon>
        <taxon>Umbelopsis</taxon>
    </lineage>
</organism>
<proteinExistence type="predicted"/>
<evidence type="ECO:0000259" key="1">
    <source>
        <dbReference type="PROSITE" id="PS50181"/>
    </source>
</evidence>
<dbReference type="EMBL" id="JAEPQZ010000006">
    <property type="protein sequence ID" value="KAG2180283.1"/>
    <property type="molecule type" value="Genomic_DNA"/>
</dbReference>
<accession>A0A8H7PUU5</accession>
<gene>
    <name evidence="2" type="ORF">INT43_004072</name>
</gene>
<reference evidence="2" key="1">
    <citation type="submission" date="2020-12" db="EMBL/GenBank/DDBJ databases">
        <title>Metabolic potential, ecology and presence of endohyphal bacteria is reflected in genomic diversity of Mucoromycotina.</title>
        <authorList>
            <person name="Muszewska A."/>
            <person name="Okrasinska A."/>
            <person name="Steczkiewicz K."/>
            <person name="Drgas O."/>
            <person name="Orlowska M."/>
            <person name="Perlinska-Lenart U."/>
            <person name="Aleksandrzak-Piekarczyk T."/>
            <person name="Szatraj K."/>
            <person name="Zielenkiewicz U."/>
            <person name="Pilsyk S."/>
            <person name="Malc E."/>
            <person name="Mieczkowski P."/>
            <person name="Kruszewska J.S."/>
            <person name="Biernat P."/>
            <person name="Pawlowska J."/>
        </authorList>
    </citation>
    <scope>NUCLEOTIDE SEQUENCE</scope>
    <source>
        <strain evidence="2">WA0000067209</strain>
    </source>
</reference>
<evidence type="ECO:0000313" key="3">
    <source>
        <dbReference type="Proteomes" id="UP000654370"/>
    </source>
</evidence>
<feature type="domain" description="F-box" evidence="1">
    <location>
        <begin position="6"/>
        <end position="52"/>
    </location>
</feature>
<dbReference type="InterPro" id="IPR025886">
    <property type="entry name" value="PP2-like"/>
</dbReference>
<dbReference type="Proteomes" id="UP000654370">
    <property type="component" value="Unassembled WGS sequence"/>
</dbReference>
<dbReference type="Pfam" id="PF14299">
    <property type="entry name" value="PP2"/>
    <property type="match status" value="1"/>
</dbReference>
<dbReference type="InterPro" id="IPR036047">
    <property type="entry name" value="F-box-like_dom_sf"/>
</dbReference>
<sequence length="266" mass="31195">MEPHKAQRITELPQEIIINIFSRLGMFEVVALEQTCQVFRTAISQPWLWYQMYDRRFGAPPIKAQDFEKDLSWRQRYEEKAALKLSVANDFDIAHLNGIHWRKCESTESEYGSIAMMQQVCWLDANATIQSVPPGTYRVLWRVRIWETVLRNQQVDFTAIPQLDTREAIPEGSSIFTTPYRWFWDADVLGRGWAVMSLPGKLVIKEEWGFTDVRVSIERKDDQWKGGMDFDWNHRGEQSILEAADAIEMNSEQKTHRIHRLPTISF</sequence>
<dbReference type="PANTHER" id="PTHR31960">
    <property type="entry name" value="F-BOX PROTEIN PP2-A15"/>
    <property type="match status" value="1"/>
</dbReference>
<dbReference type="OrthoDB" id="9970274at2759"/>
<dbReference type="Gene3D" id="1.20.1280.50">
    <property type="match status" value="1"/>
</dbReference>
<dbReference type="AlphaFoldDB" id="A0A8H7PUU5"/>
<name>A0A8H7PUU5_MORIS</name>
<dbReference type="PANTHER" id="PTHR31960:SF26">
    <property type="entry name" value="F-BOX DOMAIN CONTAINING PROTEIN"/>
    <property type="match status" value="1"/>
</dbReference>
<evidence type="ECO:0000313" key="2">
    <source>
        <dbReference type="EMBL" id="KAG2180283.1"/>
    </source>
</evidence>
<dbReference type="PROSITE" id="PS50181">
    <property type="entry name" value="FBOX"/>
    <property type="match status" value="1"/>
</dbReference>